<feature type="compositionally biased region" description="Basic and acidic residues" evidence="1">
    <location>
        <begin position="98"/>
        <end position="109"/>
    </location>
</feature>
<evidence type="ECO:0000256" key="1">
    <source>
        <dbReference type="SAM" id="MobiDB-lite"/>
    </source>
</evidence>
<evidence type="ECO:0000313" key="3">
    <source>
        <dbReference type="Proteomes" id="UP001310594"/>
    </source>
</evidence>
<organism evidence="2 3">
    <name type="scientific">Elasticomyces elasticus</name>
    <dbReference type="NCBI Taxonomy" id="574655"/>
    <lineage>
        <taxon>Eukaryota</taxon>
        <taxon>Fungi</taxon>
        <taxon>Dikarya</taxon>
        <taxon>Ascomycota</taxon>
        <taxon>Pezizomycotina</taxon>
        <taxon>Dothideomycetes</taxon>
        <taxon>Dothideomycetidae</taxon>
        <taxon>Mycosphaerellales</taxon>
        <taxon>Teratosphaeriaceae</taxon>
        <taxon>Elasticomyces</taxon>
    </lineage>
</organism>
<name>A0AAN7WFV1_9PEZI</name>
<dbReference type="EMBL" id="JAVRQU010000002">
    <property type="protein sequence ID" value="KAK5706234.1"/>
    <property type="molecule type" value="Genomic_DNA"/>
</dbReference>
<evidence type="ECO:0000313" key="2">
    <source>
        <dbReference type="EMBL" id="KAK5706234.1"/>
    </source>
</evidence>
<sequence>MAGILQMVIRNGIAGSMNRPRPCTIEQCNNLRTQLLQDDFFDREHRPEQLEPRMRPGKVLFSDLVVLMAQVMRVLMRPGPLTAEEEAERVKVRNDALRQPFFDKEKPESRNPFSDPSFEDEGCVA</sequence>
<protein>
    <submittedName>
        <fullName evidence="2">Uncharacterized protein</fullName>
    </submittedName>
</protein>
<dbReference type="AlphaFoldDB" id="A0AAN7WFV1"/>
<proteinExistence type="predicted"/>
<feature type="region of interest" description="Disordered" evidence="1">
    <location>
        <begin position="98"/>
        <end position="125"/>
    </location>
</feature>
<accession>A0AAN7WFV1</accession>
<comment type="caution">
    <text evidence="2">The sequence shown here is derived from an EMBL/GenBank/DDBJ whole genome shotgun (WGS) entry which is preliminary data.</text>
</comment>
<reference evidence="2" key="1">
    <citation type="submission" date="2023-08" db="EMBL/GenBank/DDBJ databases">
        <title>Black Yeasts Isolated from many extreme environments.</title>
        <authorList>
            <person name="Coleine C."/>
            <person name="Stajich J.E."/>
            <person name="Selbmann L."/>
        </authorList>
    </citation>
    <scope>NUCLEOTIDE SEQUENCE</scope>
    <source>
        <strain evidence="2">CCFEE 5810</strain>
    </source>
</reference>
<dbReference type="Proteomes" id="UP001310594">
    <property type="component" value="Unassembled WGS sequence"/>
</dbReference>
<gene>
    <name evidence="2" type="ORF">LTR97_001221</name>
</gene>